<gene>
    <name evidence="1" type="ORF">UFOPK1493_00924</name>
</gene>
<evidence type="ECO:0000313" key="1">
    <source>
        <dbReference type="EMBL" id="CAB4549275.1"/>
    </source>
</evidence>
<proteinExistence type="predicted"/>
<sequence length="58" mass="6174">MNVKTGDVVELDVNGEAVTALVLLATPEAVILDPCDGTMPLVFRPEHLGEVRVFDPAV</sequence>
<protein>
    <submittedName>
        <fullName evidence="1">Unannotated protein</fullName>
    </submittedName>
</protein>
<dbReference type="AlphaFoldDB" id="A0A6J6CDS4"/>
<reference evidence="1" key="1">
    <citation type="submission" date="2020-05" db="EMBL/GenBank/DDBJ databases">
        <authorList>
            <person name="Chiriac C."/>
            <person name="Salcher M."/>
            <person name="Ghai R."/>
            <person name="Kavagutti S V."/>
        </authorList>
    </citation>
    <scope>NUCLEOTIDE SEQUENCE</scope>
</reference>
<accession>A0A6J6CDS4</accession>
<dbReference type="EMBL" id="CAEZSR010000023">
    <property type="protein sequence ID" value="CAB4549275.1"/>
    <property type="molecule type" value="Genomic_DNA"/>
</dbReference>
<organism evidence="1">
    <name type="scientific">freshwater metagenome</name>
    <dbReference type="NCBI Taxonomy" id="449393"/>
    <lineage>
        <taxon>unclassified sequences</taxon>
        <taxon>metagenomes</taxon>
        <taxon>ecological metagenomes</taxon>
    </lineage>
</organism>
<name>A0A6J6CDS4_9ZZZZ</name>